<dbReference type="InterPro" id="IPR002792">
    <property type="entry name" value="TRAM_dom"/>
</dbReference>
<dbReference type="EC" id="2.1.1.190" evidence="7"/>
<gene>
    <name evidence="7" type="primary">rlmD</name>
    <name evidence="7" type="ORF">ESZ54_04375</name>
</gene>
<feature type="active site" evidence="5">
    <location>
        <position position="416"/>
    </location>
</feature>
<dbReference type="Gene3D" id="2.40.50.1070">
    <property type="match status" value="1"/>
</dbReference>
<dbReference type="Gene3D" id="2.40.50.140">
    <property type="entry name" value="Nucleic acid-binding proteins"/>
    <property type="match status" value="1"/>
</dbReference>
<protein>
    <submittedName>
        <fullName evidence="7">23S rRNA (Uracil(1939)-C(5))-methyltransferase RlmD</fullName>
        <ecNumber evidence="7">2.1.1.190</ecNumber>
    </submittedName>
</protein>
<dbReference type="NCBIfam" id="TIGR00479">
    <property type="entry name" value="rumA"/>
    <property type="match status" value="1"/>
</dbReference>
<dbReference type="CDD" id="cd02440">
    <property type="entry name" value="AdoMet_MTases"/>
    <property type="match status" value="1"/>
</dbReference>
<dbReference type="PANTHER" id="PTHR11061">
    <property type="entry name" value="RNA M5U METHYLTRANSFERASE"/>
    <property type="match status" value="1"/>
</dbReference>
<feature type="binding site" evidence="4">
    <location>
        <position position="320"/>
    </location>
    <ligand>
        <name>S-adenosyl-L-methionine</name>
        <dbReference type="ChEBI" id="CHEBI:59789"/>
    </ligand>
</feature>
<keyword evidence="2 4" id="KW-0808">Transferase</keyword>
<keyword evidence="1 4" id="KW-0489">Methyltransferase</keyword>
<dbReference type="Pfam" id="PF01938">
    <property type="entry name" value="TRAM"/>
    <property type="match status" value="1"/>
</dbReference>
<dbReference type="GO" id="GO:0070041">
    <property type="term" value="F:rRNA (uridine-C5-)-methyltransferase activity"/>
    <property type="evidence" value="ECO:0007669"/>
    <property type="project" value="TreeGrafter"/>
</dbReference>
<dbReference type="InterPro" id="IPR030390">
    <property type="entry name" value="MeTrfase_TrmA_AS"/>
</dbReference>
<dbReference type="PROSITE" id="PS51687">
    <property type="entry name" value="SAM_MT_RNA_M5U"/>
    <property type="match status" value="1"/>
</dbReference>
<feature type="active site" description="Nucleophile" evidence="4">
    <location>
        <position position="416"/>
    </location>
</feature>
<dbReference type="FunFam" id="2.40.50.1070:FF:000003">
    <property type="entry name" value="23S rRNA (Uracil-5-)-methyltransferase RumA"/>
    <property type="match status" value="1"/>
</dbReference>
<organism evidence="7 8">
    <name type="scientific">Vagococcus silagei</name>
    <dbReference type="NCBI Taxonomy" id="2508885"/>
    <lineage>
        <taxon>Bacteria</taxon>
        <taxon>Bacillati</taxon>
        <taxon>Bacillota</taxon>
        <taxon>Bacilli</taxon>
        <taxon>Lactobacillales</taxon>
        <taxon>Enterococcaceae</taxon>
        <taxon>Vagococcus</taxon>
    </lineage>
</organism>
<evidence type="ECO:0000256" key="1">
    <source>
        <dbReference type="ARBA" id="ARBA00022603"/>
    </source>
</evidence>
<comment type="caution">
    <text evidence="7">The sequence shown here is derived from an EMBL/GenBank/DDBJ whole genome shotgun (WGS) entry which is preliminary data.</text>
</comment>
<dbReference type="SUPFAM" id="SSF50249">
    <property type="entry name" value="Nucleic acid-binding proteins"/>
    <property type="match status" value="1"/>
</dbReference>
<dbReference type="OrthoDB" id="9804590at2"/>
<keyword evidence="3 4" id="KW-0949">S-adenosyl-L-methionine</keyword>
<accession>A0A4S3B3H9</accession>
<dbReference type="PROSITE" id="PS01231">
    <property type="entry name" value="TRMA_2"/>
    <property type="match status" value="1"/>
</dbReference>
<dbReference type="EMBL" id="SDGV01000010">
    <property type="protein sequence ID" value="THB61694.1"/>
    <property type="molecule type" value="Genomic_DNA"/>
</dbReference>
<dbReference type="PROSITE" id="PS50926">
    <property type="entry name" value="TRAM"/>
    <property type="match status" value="1"/>
</dbReference>
<evidence type="ECO:0000256" key="4">
    <source>
        <dbReference type="PROSITE-ProRule" id="PRU01024"/>
    </source>
</evidence>
<feature type="binding site" evidence="4">
    <location>
        <position position="341"/>
    </location>
    <ligand>
        <name>S-adenosyl-L-methionine</name>
        <dbReference type="ChEBI" id="CHEBI:59789"/>
    </ligand>
</feature>
<dbReference type="Gene3D" id="3.40.50.150">
    <property type="entry name" value="Vaccinia Virus protein VP39"/>
    <property type="match status" value="1"/>
</dbReference>
<evidence type="ECO:0000256" key="3">
    <source>
        <dbReference type="ARBA" id="ARBA00022691"/>
    </source>
</evidence>
<name>A0A4S3B3H9_9ENTE</name>
<evidence type="ECO:0000259" key="6">
    <source>
        <dbReference type="PROSITE" id="PS50926"/>
    </source>
</evidence>
<dbReference type="GO" id="GO:0070475">
    <property type="term" value="P:rRNA base methylation"/>
    <property type="evidence" value="ECO:0007669"/>
    <property type="project" value="TreeGrafter"/>
</dbReference>
<dbReference type="InterPro" id="IPR010280">
    <property type="entry name" value="U5_MeTrfase_fam"/>
</dbReference>
<evidence type="ECO:0000313" key="7">
    <source>
        <dbReference type="EMBL" id="THB61694.1"/>
    </source>
</evidence>
<dbReference type="SUPFAM" id="SSF53335">
    <property type="entry name" value="S-adenosyl-L-methionine-dependent methyltransferases"/>
    <property type="match status" value="1"/>
</dbReference>
<evidence type="ECO:0000256" key="2">
    <source>
        <dbReference type="ARBA" id="ARBA00022679"/>
    </source>
</evidence>
<feature type="domain" description="TRAM" evidence="6">
    <location>
        <begin position="9"/>
        <end position="67"/>
    </location>
</feature>
<feature type="binding site" evidence="4">
    <location>
        <position position="389"/>
    </location>
    <ligand>
        <name>S-adenosyl-L-methionine</name>
        <dbReference type="ChEBI" id="CHEBI:59789"/>
    </ligand>
</feature>
<evidence type="ECO:0000313" key="8">
    <source>
        <dbReference type="Proteomes" id="UP000310506"/>
    </source>
</evidence>
<evidence type="ECO:0000256" key="5">
    <source>
        <dbReference type="PROSITE-ProRule" id="PRU10015"/>
    </source>
</evidence>
<proteinExistence type="inferred from homology"/>
<dbReference type="RefSeq" id="WP_136136465.1">
    <property type="nucleotide sequence ID" value="NZ_SDGV01000010.1"/>
</dbReference>
<dbReference type="AlphaFoldDB" id="A0A4S3B3H9"/>
<dbReference type="Pfam" id="PF05958">
    <property type="entry name" value="tRNA_U5-meth_tr"/>
    <property type="match status" value="1"/>
</dbReference>
<dbReference type="PROSITE" id="PS01230">
    <property type="entry name" value="TRMA_1"/>
    <property type="match status" value="1"/>
</dbReference>
<sequence length="462" mass="52620">MTKIKKELPVKKNQELEVEIVDFTHEGLGVGKVDGYPLFIENAIPGEKVMVQVLKVGKSFGFARVLSWSVKSPDRVEDVDQTLIRTGIAPLHHMTYERQLQFKHDQVQNCMERIAKLPEIEVLPTIGMEDPLHYRNKAQVPIRRINDELEVGFYRKNSHDLVPITDFYIQDKKIDEALVVIKNVLAKHRVKAYNEQADTGNLKTVMIRKGHFTNEMMIVFVTKKKKFFHIEMICQEIKEALPEVVSIMQNVHPEKTNVLLSDDFVTLSGQEYIKDFLLGKTYHISARSFYQINSVQTELLYKKAIELANLRNSDIVMDAYCGIGTIGISLADQVKEVHGIEVVKEAIQDAKVNAALNNLENIEFHLGKSETIFPELIEKGINANIVFVDPPRKGLDEDFIRSSVEMNPEKIVYISCNPATLARDIAIYKELGYATKEVQPVDMFPQTSHVESVTLLQRTKGK</sequence>
<dbReference type="PANTHER" id="PTHR11061:SF30">
    <property type="entry name" value="TRNA (URACIL(54)-C(5))-METHYLTRANSFERASE"/>
    <property type="match status" value="1"/>
</dbReference>
<dbReference type="Proteomes" id="UP000310506">
    <property type="component" value="Unassembled WGS sequence"/>
</dbReference>
<dbReference type="InterPro" id="IPR029063">
    <property type="entry name" value="SAM-dependent_MTases_sf"/>
</dbReference>
<keyword evidence="8" id="KW-1185">Reference proteome</keyword>
<comment type="similarity">
    <text evidence="4">Belongs to the class I-like SAM-binding methyltransferase superfamily. RNA M5U methyltransferase family.</text>
</comment>
<dbReference type="InterPro" id="IPR030391">
    <property type="entry name" value="MeTrfase_TrmA_CS"/>
</dbReference>
<feature type="binding site" evidence="4">
    <location>
        <position position="291"/>
    </location>
    <ligand>
        <name>S-adenosyl-L-methionine</name>
        <dbReference type="ChEBI" id="CHEBI:59789"/>
    </ligand>
</feature>
<reference evidence="7 8" key="1">
    <citation type="submission" date="2019-01" db="EMBL/GenBank/DDBJ databases">
        <title>Vagococcus silagei sp. nov. isolated from brewer's grain.</title>
        <authorList>
            <person name="Guu J.-R."/>
        </authorList>
    </citation>
    <scope>NUCLEOTIDE SEQUENCE [LARGE SCALE GENOMIC DNA]</scope>
    <source>
        <strain evidence="7 8">2B-2</strain>
    </source>
</reference>
<dbReference type="InterPro" id="IPR012340">
    <property type="entry name" value="NA-bd_OB-fold"/>
</dbReference>
<dbReference type="FunFam" id="3.40.50.150:FF:000009">
    <property type="entry name" value="23S rRNA (Uracil(1939)-C(5))-methyltransferase RlmD"/>
    <property type="match status" value="1"/>
</dbReference>